<dbReference type="Proteomes" id="UP000269721">
    <property type="component" value="Unassembled WGS sequence"/>
</dbReference>
<name>A0A4P9W2N5_9FUNG</name>
<proteinExistence type="predicted"/>
<feature type="non-terminal residue" evidence="2">
    <location>
        <position position="224"/>
    </location>
</feature>
<dbReference type="AlphaFoldDB" id="A0A4P9W2N5"/>
<sequence length="224" mass="23641">MKFISTLAIALGLVPFIAAAVAPVENMVGLAEVAFEGDYGYGKKGLGYGKKGDYGKKGYYGKKGDYGKKDLTSRELPGVRREFLDRCSSHPSNPAPMYKRSCHRSPPFHPINLSCIPSPSHLPSSQSPEATIMKVISTLAIALGLVPFIAAAVAPVEGMAEVAFEGDYGYGGYGKKGLGYGKKGDYGKKGLGYGKKGLGYGKKGLGYGKKGLGYGKGFGYGKKE</sequence>
<feature type="signal peptide" evidence="1">
    <location>
        <begin position="1"/>
        <end position="19"/>
    </location>
</feature>
<evidence type="ECO:0000313" key="3">
    <source>
        <dbReference type="Proteomes" id="UP000269721"/>
    </source>
</evidence>
<protein>
    <submittedName>
        <fullName evidence="2">Uncharacterized protein</fullName>
    </submittedName>
</protein>
<reference evidence="3" key="1">
    <citation type="journal article" date="2018" name="Nat. Microbiol.">
        <title>Leveraging single-cell genomics to expand the fungal tree of life.</title>
        <authorList>
            <person name="Ahrendt S.R."/>
            <person name="Quandt C.A."/>
            <person name="Ciobanu D."/>
            <person name="Clum A."/>
            <person name="Salamov A."/>
            <person name="Andreopoulos B."/>
            <person name="Cheng J.F."/>
            <person name="Woyke T."/>
            <person name="Pelin A."/>
            <person name="Henrissat B."/>
            <person name="Reynolds N.K."/>
            <person name="Benny G.L."/>
            <person name="Smith M.E."/>
            <person name="James T.Y."/>
            <person name="Grigoriev I.V."/>
        </authorList>
    </citation>
    <scope>NUCLEOTIDE SEQUENCE [LARGE SCALE GENOMIC DNA]</scope>
</reference>
<organism evidence="2 3">
    <name type="scientific">Blyttiomyces helicus</name>
    <dbReference type="NCBI Taxonomy" id="388810"/>
    <lineage>
        <taxon>Eukaryota</taxon>
        <taxon>Fungi</taxon>
        <taxon>Fungi incertae sedis</taxon>
        <taxon>Chytridiomycota</taxon>
        <taxon>Chytridiomycota incertae sedis</taxon>
        <taxon>Chytridiomycetes</taxon>
        <taxon>Chytridiomycetes incertae sedis</taxon>
        <taxon>Blyttiomyces</taxon>
    </lineage>
</organism>
<evidence type="ECO:0000313" key="2">
    <source>
        <dbReference type="EMBL" id="RKO84336.1"/>
    </source>
</evidence>
<keyword evidence="1" id="KW-0732">Signal</keyword>
<gene>
    <name evidence="2" type="ORF">BDK51DRAFT_33036</name>
</gene>
<keyword evidence="3" id="KW-1185">Reference proteome</keyword>
<feature type="chain" id="PRO_5020617641" evidence="1">
    <location>
        <begin position="20"/>
        <end position="224"/>
    </location>
</feature>
<evidence type="ECO:0000256" key="1">
    <source>
        <dbReference type="SAM" id="SignalP"/>
    </source>
</evidence>
<dbReference type="EMBL" id="ML000224">
    <property type="protein sequence ID" value="RKO84336.1"/>
    <property type="molecule type" value="Genomic_DNA"/>
</dbReference>
<accession>A0A4P9W2N5</accession>